<comment type="similarity">
    <text evidence="5">Belongs to the TatC family.</text>
</comment>
<keyword evidence="5" id="KW-0811">Translocation</keyword>
<dbReference type="Pfam" id="PF00902">
    <property type="entry name" value="TatC"/>
    <property type="match status" value="1"/>
</dbReference>
<keyword evidence="2 5" id="KW-0812">Transmembrane</keyword>
<evidence type="ECO:0000313" key="7">
    <source>
        <dbReference type="Proteomes" id="UP000704176"/>
    </source>
</evidence>
<comment type="caution">
    <text evidence="5">Lacks conserved residue(s) required for the propagation of feature annotation.</text>
</comment>
<evidence type="ECO:0000256" key="4">
    <source>
        <dbReference type="ARBA" id="ARBA00023136"/>
    </source>
</evidence>
<dbReference type="HAMAP" id="MF_00902">
    <property type="entry name" value="TatC"/>
    <property type="match status" value="1"/>
</dbReference>
<proteinExistence type="inferred from homology"/>
<dbReference type="RefSeq" id="WP_224310844.1">
    <property type="nucleotide sequence ID" value="NZ_JAIRBM010000001.1"/>
</dbReference>
<keyword evidence="5" id="KW-0653">Protein transport</keyword>
<keyword evidence="7" id="KW-1185">Reference proteome</keyword>
<keyword evidence="5" id="KW-0813">Transport</keyword>
<dbReference type="PROSITE" id="PS01218">
    <property type="entry name" value="TATC"/>
    <property type="match status" value="1"/>
</dbReference>
<dbReference type="EMBL" id="JAIRBM010000001">
    <property type="protein sequence ID" value="MBZ6074786.1"/>
    <property type="molecule type" value="Genomic_DNA"/>
</dbReference>
<feature type="transmembrane region" description="Helical" evidence="5">
    <location>
        <begin position="210"/>
        <end position="233"/>
    </location>
</feature>
<keyword evidence="3 5" id="KW-1133">Transmembrane helix</keyword>
<keyword evidence="5" id="KW-1003">Cell membrane</keyword>
<feature type="transmembrane region" description="Helical" evidence="5">
    <location>
        <begin position="27"/>
        <end position="49"/>
    </location>
</feature>
<dbReference type="InterPro" id="IPR019820">
    <property type="entry name" value="Sec-indep_translocase_CS"/>
</dbReference>
<sequence>MTTAEEDEVEASRAPLIEHLIELRARLIKALVAFVLMFFICFAGARYIYNALVWPYVIAVGSPEKAHLVYTHGLEFLFTQIQVAAFGAGFLAFPVIAIQIYKFVAPGLYKNERKAFVPYLFATPILFAIGAAVVYFIAMPLLMRFSVGMQQLATANSPSIEFLPKVSEYLSLIMTLIFAFGICFQLPVVLTLLARAGLIDSDFLKSKRRYAIVVVFILAAVLTPPDVISQFALAVPTLLLYEASIFSVRWVEKQRAEAEAARAAAG</sequence>
<comment type="subunit">
    <text evidence="5">The Tat system comprises two distinct complexes: a TatABC complex, containing multiple copies of TatA, TatB and TatC subunits, and a separate TatA complex, containing only TatA subunits. Substrates initially bind to the TatABC complex, which probably triggers association of the separate TatA complex to form the active translocon.</text>
</comment>
<accession>A0ABS7VH23</accession>
<reference evidence="6 7" key="1">
    <citation type="submission" date="2021-09" db="EMBL/GenBank/DDBJ databases">
        <title>The complete genome sequence of a new microorganism.</title>
        <authorList>
            <person name="Zi Z."/>
        </authorList>
    </citation>
    <scope>NUCLEOTIDE SEQUENCE [LARGE SCALE GENOMIC DNA]</scope>
    <source>
        <strain evidence="6 7">WGZ8</strain>
    </source>
</reference>
<dbReference type="PANTHER" id="PTHR30371:SF0">
    <property type="entry name" value="SEC-INDEPENDENT PROTEIN TRANSLOCASE PROTEIN TATC, CHLOROPLASTIC-RELATED"/>
    <property type="match status" value="1"/>
</dbReference>
<evidence type="ECO:0000256" key="1">
    <source>
        <dbReference type="ARBA" id="ARBA00004141"/>
    </source>
</evidence>
<evidence type="ECO:0000313" key="6">
    <source>
        <dbReference type="EMBL" id="MBZ6074786.1"/>
    </source>
</evidence>
<comment type="function">
    <text evidence="5">Part of the twin-arginine translocation (Tat) system that transports large folded proteins containing a characteristic twin-arginine motif in their signal peptide across membranes. Together with TatB, TatC is part of a receptor directly interacting with Tat signal peptides.</text>
</comment>
<organism evidence="6 7">
    <name type="scientific">Microvirga puerhi</name>
    <dbReference type="NCBI Taxonomy" id="2876078"/>
    <lineage>
        <taxon>Bacteria</taxon>
        <taxon>Pseudomonadati</taxon>
        <taxon>Pseudomonadota</taxon>
        <taxon>Alphaproteobacteria</taxon>
        <taxon>Hyphomicrobiales</taxon>
        <taxon>Methylobacteriaceae</taxon>
        <taxon>Microvirga</taxon>
    </lineage>
</organism>
<keyword evidence="4 5" id="KW-0472">Membrane</keyword>
<evidence type="ECO:0000256" key="2">
    <source>
        <dbReference type="ARBA" id="ARBA00022692"/>
    </source>
</evidence>
<feature type="transmembrane region" description="Helical" evidence="5">
    <location>
        <begin position="116"/>
        <end position="138"/>
    </location>
</feature>
<evidence type="ECO:0000256" key="3">
    <source>
        <dbReference type="ARBA" id="ARBA00022989"/>
    </source>
</evidence>
<feature type="transmembrane region" description="Helical" evidence="5">
    <location>
        <begin position="169"/>
        <end position="198"/>
    </location>
</feature>
<protein>
    <recommendedName>
        <fullName evidence="5">Sec-independent protein translocase protein TatC</fullName>
    </recommendedName>
</protein>
<name>A0ABS7VH23_9HYPH</name>
<feature type="transmembrane region" description="Helical" evidence="5">
    <location>
        <begin position="83"/>
        <end position="104"/>
    </location>
</feature>
<comment type="caution">
    <text evidence="6">The sequence shown here is derived from an EMBL/GenBank/DDBJ whole genome shotgun (WGS) entry which is preliminary data.</text>
</comment>
<dbReference type="PANTHER" id="PTHR30371">
    <property type="entry name" value="SEC-INDEPENDENT PROTEIN TRANSLOCASE PROTEIN TATC"/>
    <property type="match status" value="1"/>
</dbReference>
<dbReference type="InterPro" id="IPR002033">
    <property type="entry name" value="TatC"/>
</dbReference>
<dbReference type="Proteomes" id="UP000704176">
    <property type="component" value="Unassembled WGS sequence"/>
</dbReference>
<comment type="subcellular location">
    <subcellularLocation>
        <location evidence="5">Cell membrane</location>
        <topology evidence="5">Multi-pass membrane protein</topology>
    </subcellularLocation>
    <subcellularLocation>
        <location evidence="1">Membrane</location>
        <topology evidence="1">Multi-pass membrane protein</topology>
    </subcellularLocation>
</comment>
<evidence type="ECO:0000256" key="5">
    <source>
        <dbReference type="HAMAP-Rule" id="MF_00902"/>
    </source>
</evidence>
<dbReference type="PRINTS" id="PR01840">
    <property type="entry name" value="TATCFAMILY"/>
</dbReference>
<dbReference type="NCBIfam" id="TIGR00945">
    <property type="entry name" value="tatC"/>
    <property type="match status" value="1"/>
</dbReference>
<gene>
    <name evidence="5 6" type="primary">tatC</name>
    <name evidence="6" type="ORF">K9B37_00530</name>
</gene>